<accession>A0A0A8YT86</accession>
<proteinExistence type="predicted"/>
<dbReference type="AlphaFoldDB" id="A0A0A8YT86"/>
<organism evidence="1">
    <name type="scientific">Arundo donax</name>
    <name type="common">Giant reed</name>
    <name type="synonym">Donax arundinaceus</name>
    <dbReference type="NCBI Taxonomy" id="35708"/>
    <lineage>
        <taxon>Eukaryota</taxon>
        <taxon>Viridiplantae</taxon>
        <taxon>Streptophyta</taxon>
        <taxon>Embryophyta</taxon>
        <taxon>Tracheophyta</taxon>
        <taxon>Spermatophyta</taxon>
        <taxon>Magnoliopsida</taxon>
        <taxon>Liliopsida</taxon>
        <taxon>Poales</taxon>
        <taxon>Poaceae</taxon>
        <taxon>PACMAD clade</taxon>
        <taxon>Arundinoideae</taxon>
        <taxon>Arundineae</taxon>
        <taxon>Arundo</taxon>
    </lineage>
</organism>
<name>A0A0A8YT86_ARUDO</name>
<dbReference type="EMBL" id="GBRH01267616">
    <property type="protein sequence ID" value="JAD30279.1"/>
    <property type="molecule type" value="Transcribed_RNA"/>
</dbReference>
<evidence type="ECO:0000313" key="1">
    <source>
        <dbReference type="EMBL" id="JAD30279.1"/>
    </source>
</evidence>
<reference evidence="1" key="1">
    <citation type="submission" date="2014-09" db="EMBL/GenBank/DDBJ databases">
        <authorList>
            <person name="Magalhaes I.L.F."/>
            <person name="Oliveira U."/>
            <person name="Santos F.R."/>
            <person name="Vidigal T.H.D.A."/>
            <person name="Brescovit A.D."/>
            <person name="Santos A.J."/>
        </authorList>
    </citation>
    <scope>NUCLEOTIDE SEQUENCE</scope>
    <source>
        <tissue evidence="1">Shoot tissue taken approximately 20 cm above the soil surface</tissue>
    </source>
</reference>
<reference evidence="1" key="2">
    <citation type="journal article" date="2015" name="Data Brief">
        <title>Shoot transcriptome of the giant reed, Arundo donax.</title>
        <authorList>
            <person name="Barrero R.A."/>
            <person name="Guerrero F.D."/>
            <person name="Moolhuijzen P."/>
            <person name="Goolsby J.A."/>
            <person name="Tidwell J."/>
            <person name="Bellgard S.E."/>
            <person name="Bellgard M.I."/>
        </authorList>
    </citation>
    <scope>NUCLEOTIDE SEQUENCE</scope>
    <source>
        <tissue evidence="1">Shoot tissue taken approximately 20 cm above the soil surface</tissue>
    </source>
</reference>
<protein>
    <submittedName>
        <fullName evidence="1">Uncharacterized protein</fullName>
    </submittedName>
</protein>
<sequence>MSIFRIRVVQDPTTRDPCTFFRSVAQASFPKENVKKIVHSEKICTQRSEHSSLFHASSPPTSTPCSYIYFSLHLLTNCAALIHIVQENRRDH</sequence>